<reference evidence="3" key="1">
    <citation type="submission" date="2017-08" db="EMBL/GenBank/DDBJ databases">
        <title>Draft Genome Sequence of Kocuria varians 80.</title>
        <authorList>
            <person name="Minaev M."/>
            <person name="Kurbakov K.A."/>
            <person name="Solodovnikova G.I."/>
            <person name="Kuznetsova O.A."/>
            <person name="Lisitsyn A.B."/>
        </authorList>
    </citation>
    <scope>NUCLEOTIDE SEQUENCE [LARGE SCALE GENOMIC DNA]</scope>
    <source>
        <strain evidence="3">80</strain>
    </source>
</reference>
<reference evidence="2 3" key="2">
    <citation type="submission" date="2020-07" db="EMBL/GenBank/DDBJ databases">
        <title>Genome of starter culture bacteria Kocuria salsicia reveals its technological properties and safety for usage in meat industry.</title>
        <authorList>
            <person name="Michael M."/>
            <person name="Konstantin K."/>
            <person name="Evgenii K."/>
            <person name="Galina S."/>
            <person name="Oksana K."/>
            <person name="Andrei L."/>
        </authorList>
    </citation>
    <scope>NUCLEOTIDE SEQUENCE [LARGE SCALE GENOMIC DNA]</scope>
    <source>
        <strain evidence="2 3">80</strain>
    </source>
</reference>
<dbReference type="AlphaFoldDB" id="A0A7D7KXG9"/>
<proteinExistence type="predicted"/>
<evidence type="ECO:0000313" key="3">
    <source>
        <dbReference type="Proteomes" id="UP000216825"/>
    </source>
</evidence>
<dbReference type="RefSeq" id="WP_055082632.1">
    <property type="nucleotide sequence ID" value="NZ_CP059343.1"/>
</dbReference>
<dbReference type="Proteomes" id="UP000216825">
    <property type="component" value="Chromosome"/>
</dbReference>
<sequence length="141" mass="14308">MTPLASSAPPGASPWALSGLVHERLHGLAARYDAAAEHLEALASRCAELARAEGWTGPGSRAFAARAQRHAQDTRGQAEQCREVAELVRQTASMLGQRVQEVESVLELGGPLTGALTAVLGPVALGVGWGAGPGPGLGAAA</sequence>
<dbReference type="Gene3D" id="1.20.1260.20">
    <property type="entry name" value="PPE superfamily"/>
    <property type="match status" value="1"/>
</dbReference>
<accession>A0A7D7KXG9</accession>
<keyword evidence="3" id="KW-1185">Reference proteome</keyword>
<feature type="domain" description="Outer membrane channel protein CpnT-like N-terminal" evidence="1">
    <location>
        <begin position="24"/>
        <end position="123"/>
    </location>
</feature>
<name>A0A7D7KXG9_KOCVA</name>
<protein>
    <recommendedName>
        <fullName evidence="1">Outer membrane channel protein CpnT-like N-terminal domain-containing protein</fullName>
    </recommendedName>
</protein>
<dbReference type="InterPro" id="IPR057746">
    <property type="entry name" value="CpnT-like_N"/>
</dbReference>
<organism evidence="2 3">
    <name type="scientific">Kocuria varians</name>
    <name type="common">Micrococcus varians</name>
    <dbReference type="NCBI Taxonomy" id="1272"/>
    <lineage>
        <taxon>Bacteria</taxon>
        <taxon>Bacillati</taxon>
        <taxon>Actinomycetota</taxon>
        <taxon>Actinomycetes</taxon>
        <taxon>Micrococcales</taxon>
        <taxon>Micrococcaceae</taxon>
        <taxon>Kocuria</taxon>
    </lineage>
</organism>
<dbReference type="InterPro" id="IPR038332">
    <property type="entry name" value="PPE_sf"/>
</dbReference>
<dbReference type="KEGG" id="kvr:CIB50_0000358"/>
<dbReference type="Pfam" id="PF25547">
    <property type="entry name" value="WXG100_2"/>
    <property type="match status" value="1"/>
</dbReference>
<dbReference type="EMBL" id="CP059343">
    <property type="protein sequence ID" value="QMS55670.1"/>
    <property type="molecule type" value="Genomic_DNA"/>
</dbReference>
<gene>
    <name evidence="2" type="ORF">CIB50_0000358</name>
</gene>
<dbReference type="InterPro" id="IPR036689">
    <property type="entry name" value="ESAT-6-like_sf"/>
</dbReference>
<dbReference type="SUPFAM" id="SSF140453">
    <property type="entry name" value="EsxAB dimer-like"/>
    <property type="match status" value="1"/>
</dbReference>
<evidence type="ECO:0000259" key="1">
    <source>
        <dbReference type="Pfam" id="PF25547"/>
    </source>
</evidence>
<evidence type="ECO:0000313" key="2">
    <source>
        <dbReference type="EMBL" id="QMS55670.1"/>
    </source>
</evidence>